<dbReference type="Pfam" id="PF01370">
    <property type="entry name" value="Epimerase"/>
    <property type="match status" value="1"/>
</dbReference>
<dbReference type="InterPro" id="IPR001509">
    <property type="entry name" value="Epimerase_deHydtase"/>
</dbReference>
<feature type="region of interest" description="Disordered" evidence="2">
    <location>
        <begin position="1"/>
        <end position="30"/>
    </location>
</feature>
<protein>
    <submittedName>
        <fullName evidence="4">SDR family NAD(P)-dependent oxidoreductase</fullName>
    </submittedName>
</protein>
<evidence type="ECO:0000259" key="3">
    <source>
        <dbReference type="Pfam" id="PF01370"/>
    </source>
</evidence>
<dbReference type="AlphaFoldDB" id="A0A544YUL7"/>
<dbReference type="InterPro" id="IPR036291">
    <property type="entry name" value="NAD(P)-bd_dom_sf"/>
</dbReference>
<reference evidence="4 5" key="1">
    <citation type="submission" date="2019-07" db="EMBL/GenBank/DDBJ databases">
        <title>Microbispora hainanensis DSM 45428.</title>
        <authorList>
            <person name="Thawai C."/>
        </authorList>
    </citation>
    <scope>NUCLEOTIDE SEQUENCE [LARGE SCALE GENOMIC DNA]</scope>
    <source>
        <strain evidence="4 5">DSM 45428</strain>
    </source>
</reference>
<dbReference type="Proteomes" id="UP000316541">
    <property type="component" value="Unassembled WGS sequence"/>
</dbReference>
<evidence type="ECO:0000313" key="5">
    <source>
        <dbReference type="Proteomes" id="UP000316541"/>
    </source>
</evidence>
<evidence type="ECO:0000313" key="4">
    <source>
        <dbReference type="EMBL" id="TQS20202.1"/>
    </source>
</evidence>
<dbReference type="PANTHER" id="PTHR43000">
    <property type="entry name" value="DTDP-D-GLUCOSE 4,6-DEHYDRATASE-RELATED"/>
    <property type="match status" value="1"/>
</dbReference>
<evidence type="ECO:0000256" key="1">
    <source>
        <dbReference type="ARBA" id="ARBA00007637"/>
    </source>
</evidence>
<proteinExistence type="inferred from homology"/>
<accession>A0A544YUL7</accession>
<comment type="caution">
    <text evidence="4">The sequence shown here is derived from an EMBL/GenBank/DDBJ whole genome shotgun (WGS) entry which is preliminary data.</text>
</comment>
<feature type="domain" description="NAD-dependent epimerase/dehydratase" evidence="3">
    <location>
        <begin position="34"/>
        <end position="259"/>
    </location>
</feature>
<dbReference type="SUPFAM" id="SSF51735">
    <property type="entry name" value="NAD(P)-binding Rossmann-fold domains"/>
    <property type="match status" value="1"/>
</dbReference>
<comment type="similarity">
    <text evidence="1">Belongs to the NAD(P)-dependent epimerase/dehydratase family.</text>
</comment>
<evidence type="ECO:0000256" key="2">
    <source>
        <dbReference type="SAM" id="MobiDB-lite"/>
    </source>
</evidence>
<dbReference type="Gene3D" id="3.40.50.720">
    <property type="entry name" value="NAD(P)-binding Rossmann-like Domain"/>
    <property type="match status" value="1"/>
</dbReference>
<gene>
    <name evidence="4" type="ORF">FLX08_16635</name>
</gene>
<name>A0A544YUL7_9ACTN</name>
<dbReference type="EMBL" id="VIRM01000018">
    <property type="protein sequence ID" value="TQS20202.1"/>
    <property type="molecule type" value="Genomic_DNA"/>
</dbReference>
<sequence>MIEHPGRAHMARPPSSGPPSPPRPEEPPWAGKRVLVTGASGFIGSRLALRLAGLGAQVHAVSRRPAHRQNPGRGEQATWHAVDLRDRETTGTLLRETRPDIVFHLAGEVDGARETDLVLPTLESNLLATVNLLSHAAALPGIRVVLCGSSEEPRPANEQSPPPSPYAMAKWAATGYAQLFHRLWGVPVAVLRPTMVYGPGQRDARKLVPYLAQSLLRGEEPGLTSGSKRADWVYVDDVVEAFVLAGETDRAAGQVLDIGTGVLTSVRETAEMLFHISGTALRPRFGTVADRPLDVAQTADVGPAAEILGWKASVGLEEGLRRTLAWYAERAWA</sequence>
<organism evidence="4 5">
    <name type="scientific">Microbispora hainanensis</name>
    <dbReference type="NCBI Taxonomy" id="568844"/>
    <lineage>
        <taxon>Bacteria</taxon>
        <taxon>Bacillati</taxon>
        <taxon>Actinomycetota</taxon>
        <taxon>Actinomycetes</taxon>
        <taxon>Streptosporangiales</taxon>
        <taxon>Streptosporangiaceae</taxon>
        <taxon>Microbispora</taxon>
    </lineage>
</organism>